<name>A0A485LMD6_9STRA</name>
<dbReference type="Gene3D" id="1.25.40.20">
    <property type="entry name" value="Ankyrin repeat-containing domain"/>
    <property type="match status" value="1"/>
</dbReference>
<dbReference type="PANTHER" id="PTHR46586:SF3">
    <property type="entry name" value="ANKYRIN REPEAT-CONTAINING PROTEIN"/>
    <property type="match status" value="1"/>
</dbReference>
<organism evidence="2 3">
    <name type="scientific">Aphanomyces stellatus</name>
    <dbReference type="NCBI Taxonomy" id="120398"/>
    <lineage>
        <taxon>Eukaryota</taxon>
        <taxon>Sar</taxon>
        <taxon>Stramenopiles</taxon>
        <taxon>Oomycota</taxon>
        <taxon>Saprolegniomycetes</taxon>
        <taxon>Saprolegniales</taxon>
        <taxon>Verrucalvaceae</taxon>
        <taxon>Aphanomyces</taxon>
    </lineage>
</organism>
<dbReference type="Pfam" id="PF12796">
    <property type="entry name" value="Ank_2"/>
    <property type="match status" value="2"/>
</dbReference>
<sequence length="353" mass="39381">MKKLKASTRDHGAITSVLTDRFLWLAITDYQCGLPLHYHPIRHDVRAVAARDWVPHRTLASERFQAHITTVFATWFATYGLPAVRQLHASCGSSLVRFAAYIGHLPTLASLLLQTPFADPTLDMTLVWNFAARNGHAHVIRFLHDHQVDGCTSHAMDTAAANGHLPVVRFLHEFRGEGCTKDAMDLASFQGFLDVVEFLHLHRREGCTKLAMTWAARLDKLQIVRFLSENRTEGCTKKALDWAARHGHLGVVQYLHVHRHEGCPDTAILEAAKEGYVDIVRYLGCHADAMWVRRAMERAVATSDLKLVRLLVEHGCDGGVDAGLEAALTLGHSDIAHYLLYCLAAMKADCRSN</sequence>
<evidence type="ECO:0000313" key="2">
    <source>
        <dbReference type="EMBL" id="VFT99337.1"/>
    </source>
</evidence>
<dbReference type="EMBL" id="VJMH01007140">
    <property type="protein sequence ID" value="KAF0685417.1"/>
    <property type="molecule type" value="Genomic_DNA"/>
</dbReference>
<dbReference type="EMBL" id="CAADRA010007166">
    <property type="protein sequence ID" value="VFT99337.1"/>
    <property type="molecule type" value="Genomic_DNA"/>
</dbReference>
<dbReference type="SUPFAM" id="SSF48403">
    <property type="entry name" value="Ankyrin repeat"/>
    <property type="match status" value="1"/>
</dbReference>
<evidence type="ECO:0000313" key="3">
    <source>
        <dbReference type="Proteomes" id="UP000332933"/>
    </source>
</evidence>
<reference evidence="1" key="2">
    <citation type="submission" date="2019-06" db="EMBL/GenBank/DDBJ databases">
        <title>Genomics analysis of Aphanomyces spp. identifies a new class of oomycete effector associated with host adaptation.</title>
        <authorList>
            <person name="Gaulin E."/>
        </authorList>
    </citation>
    <scope>NUCLEOTIDE SEQUENCE</scope>
    <source>
        <strain evidence="1">CBS 578.67</strain>
    </source>
</reference>
<dbReference type="AlphaFoldDB" id="A0A485LMD6"/>
<keyword evidence="3" id="KW-1185">Reference proteome</keyword>
<dbReference type="OrthoDB" id="60283at2759"/>
<proteinExistence type="predicted"/>
<dbReference type="InterPro" id="IPR036770">
    <property type="entry name" value="Ankyrin_rpt-contain_sf"/>
</dbReference>
<gene>
    <name evidence="2" type="primary">Aste57867_22683</name>
    <name evidence="1" type="ORF">As57867_022613</name>
    <name evidence="2" type="ORF">ASTE57867_22683</name>
</gene>
<protein>
    <submittedName>
        <fullName evidence="2">Aste57867_22683 protein</fullName>
    </submittedName>
</protein>
<reference evidence="2 3" key="1">
    <citation type="submission" date="2019-03" db="EMBL/GenBank/DDBJ databases">
        <authorList>
            <person name="Gaulin E."/>
            <person name="Dumas B."/>
        </authorList>
    </citation>
    <scope>NUCLEOTIDE SEQUENCE [LARGE SCALE GENOMIC DNA]</scope>
    <source>
        <strain evidence="2">CBS 568.67</strain>
    </source>
</reference>
<evidence type="ECO:0000313" key="1">
    <source>
        <dbReference type="EMBL" id="KAF0685417.1"/>
    </source>
</evidence>
<accession>A0A485LMD6</accession>
<dbReference type="InterPro" id="IPR002110">
    <property type="entry name" value="Ankyrin_rpt"/>
</dbReference>
<dbReference type="InterPro" id="IPR052050">
    <property type="entry name" value="SecEffector_AnkRepeat"/>
</dbReference>
<dbReference type="PANTHER" id="PTHR46586">
    <property type="entry name" value="ANKYRIN REPEAT-CONTAINING PROTEIN"/>
    <property type="match status" value="1"/>
</dbReference>
<dbReference type="Proteomes" id="UP000332933">
    <property type="component" value="Unassembled WGS sequence"/>
</dbReference>